<keyword evidence="3" id="KW-1185">Reference proteome</keyword>
<dbReference type="KEGG" id="dnv:108652862"/>
<evidence type="ECO:0000256" key="1">
    <source>
        <dbReference type="SAM" id="Phobius"/>
    </source>
</evidence>
<keyword evidence="1" id="KW-0812">Transmembrane</keyword>
<dbReference type="OMA" id="REKRNCM"/>
<organism evidence="2 3">
    <name type="scientific">Drosophila navojoa</name>
    <name type="common">Fruit fly</name>
    <dbReference type="NCBI Taxonomy" id="7232"/>
    <lineage>
        <taxon>Eukaryota</taxon>
        <taxon>Metazoa</taxon>
        <taxon>Ecdysozoa</taxon>
        <taxon>Arthropoda</taxon>
        <taxon>Hexapoda</taxon>
        <taxon>Insecta</taxon>
        <taxon>Pterygota</taxon>
        <taxon>Neoptera</taxon>
        <taxon>Endopterygota</taxon>
        <taxon>Diptera</taxon>
        <taxon>Brachycera</taxon>
        <taxon>Muscomorpha</taxon>
        <taxon>Ephydroidea</taxon>
        <taxon>Drosophilidae</taxon>
        <taxon>Drosophila</taxon>
    </lineage>
</organism>
<dbReference type="Proteomes" id="UP000295192">
    <property type="component" value="Unassembled WGS sequence"/>
</dbReference>
<comment type="caution">
    <text evidence="2">The sequence shown here is derived from an EMBL/GenBank/DDBJ whole genome shotgun (WGS) entry which is preliminary data.</text>
</comment>
<evidence type="ECO:0000313" key="2">
    <source>
        <dbReference type="EMBL" id="TDG50671.1"/>
    </source>
</evidence>
<feature type="transmembrane region" description="Helical" evidence="1">
    <location>
        <begin position="48"/>
        <end position="70"/>
    </location>
</feature>
<protein>
    <submittedName>
        <fullName evidence="2">Uncharacterized protein</fullName>
    </submittedName>
</protein>
<keyword evidence="1" id="KW-0472">Membrane</keyword>
<dbReference type="OrthoDB" id="8016547at2759"/>
<reference evidence="2 3" key="1">
    <citation type="journal article" date="2019" name="J. Hered.">
        <title>An Improved Genome Assembly for Drosophila navojoa, the Basal Species in the mojavensis Cluster.</title>
        <authorList>
            <person name="Vanderlinde T."/>
            <person name="Dupim E.G."/>
            <person name="Nazario-Yepiz N.O."/>
            <person name="Carvalho A.B."/>
        </authorList>
    </citation>
    <scope>NUCLEOTIDE SEQUENCE [LARGE SCALE GENOMIC DNA]</scope>
    <source>
        <strain evidence="2">Navoj_Jal97</strain>
        <tissue evidence="2">Whole organism</tissue>
    </source>
</reference>
<feature type="transmembrane region" description="Helical" evidence="1">
    <location>
        <begin position="377"/>
        <end position="395"/>
    </location>
</feature>
<keyword evidence="1" id="KW-1133">Transmembrane helix</keyword>
<feature type="transmembrane region" description="Helical" evidence="1">
    <location>
        <begin position="12"/>
        <end position="33"/>
    </location>
</feature>
<gene>
    <name evidence="2" type="ORF">AWZ03_002975</name>
</gene>
<sequence length="429" mass="49475">MQQPSTRRGDGFVYCYDSLYRLLFYLGILTFRLHSQSEGGPRSTRLRVLYALTARAAILLGFVGGVYVKLTDPQMSQAMFSHLSPLFKIIFSWECISCILTYVEHCLSMDAYCSKHVGLLASMQLLDTDISDEFPHVQWRYNRTRSKYWYGSSLVFCLYVAISLALMFDTTQCSCGYVSTILIASTYSMLTSMLGTMGFIHIGLMDYLRIRFRLIMKLVEQQYAKADSSAKANDEQLQHMDHLFEFTKRCSRLLDVMNDVCGYISGAGIFYDFTHMTCFVYMLCQKLLHREAWDTQYTFVSLHLGVHIYKLIMTSVYGYLLQREKRNCLQLLSNYAHHFGNQATLKNAVESFQLWRMHNNDSAHIGYSFPCNISLNYLVFNALANYVIVMVQLLFQLQLKDKHGQPIRIPKDVELLKPIGQNTHLSNAI</sequence>
<accession>A0A484BSC8</accession>
<proteinExistence type="predicted"/>
<evidence type="ECO:0000313" key="3">
    <source>
        <dbReference type="Proteomes" id="UP000295192"/>
    </source>
</evidence>
<dbReference type="EMBL" id="LSRL02000014">
    <property type="protein sequence ID" value="TDG50671.1"/>
    <property type="molecule type" value="Genomic_DNA"/>
</dbReference>
<feature type="transmembrane region" description="Helical" evidence="1">
    <location>
        <begin position="297"/>
        <end position="320"/>
    </location>
</feature>
<feature type="transmembrane region" description="Helical" evidence="1">
    <location>
        <begin position="148"/>
        <end position="168"/>
    </location>
</feature>
<dbReference type="AlphaFoldDB" id="A0A484BSC8"/>
<name>A0A484BSC8_DRONA</name>
<feature type="transmembrane region" description="Helical" evidence="1">
    <location>
        <begin position="180"/>
        <end position="208"/>
    </location>
</feature>